<organism evidence="1 2">
    <name type="scientific">Datura stramonium</name>
    <name type="common">Jimsonweed</name>
    <name type="synonym">Common thornapple</name>
    <dbReference type="NCBI Taxonomy" id="4076"/>
    <lineage>
        <taxon>Eukaryota</taxon>
        <taxon>Viridiplantae</taxon>
        <taxon>Streptophyta</taxon>
        <taxon>Embryophyta</taxon>
        <taxon>Tracheophyta</taxon>
        <taxon>Spermatophyta</taxon>
        <taxon>Magnoliopsida</taxon>
        <taxon>eudicotyledons</taxon>
        <taxon>Gunneridae</taxon>
        <taxon>Pentapetalae</taxon>
        <taxon>asterids</taxon>
        <taxon>lamiids</taxon>
        <taxon>Solanales</taxon>
        <taxon>Solanaceae</taxon>
        <taxon>Solanoideae</taxon>
        <taxon>Datureae</taxon>
        <taxon>Datura</taxon>
    </lineage>
</organism>
<accession>A0ABS8WZ34</accession>
<reference evidence="1 2" key="1">
    <citation type="journal article" date="2021" name="BMC Genomics">
        <title>Datura genome reveals duplications of psychoactive alkaloid biosynthetic genes and high mutation rate following tissue culture.</title>
        <authorList>
            <person name="Rajewski A."/>
            <person name="Carter-House D."/>
            <person name="Stajich J."/>
            <person name="Litt A."/>
        </authorList>
    </citation>
    <scope>NUCLEOTIDE SEQUENCE [LARGE SCALE GENOMIC DNA]</scope>
    <source>
        <strain evidence="1">AR-01</strain>
    </source>
</reference>
<evidence type="ECO:0000313" key="1">
    <source>
        <dbReference type="EMBL" id="MCE3216801.1"/>
    </source>
</evidence>
<evidence type="ECO:0000313" key="2">
    <source>
        <dbReference type="Proteomes" id="UP000823775"/>
    </source>
</evidence>
<sequence length="72" mass="7751">MNRSILGDLTTLVGLHPIYIEGIFDAALRCRIGKGGSGLGLSTCSQVGGREEAPLTPRSTLYCDGYEDRLQH</sequence>
<comment type="caution">
    <text evidence="1">The sequence shown here is derived from an EMBL/GenBank/DDBJ whole genome shotgun (WGS) entry which is preliminary data.</text>
</comment>
<dbReference type="Proteomes" id="UP000823775">
    <property type="component" value="Unassembled WGS sequence"/>
</dbReference>
<dbReference type="EMBL" id="JACEIK010014188">
    <property type="protein sequence ID" value="MCE3216801.1"/>
    <property type="molecule type" value="Genomic_DNA"/>
</dbReference>
<proteinExistence type="predicted"/>
<protein>
    <submittedName>
        <fullName evidence="1">Uncharacterized protein</fullName>
    </submittedName>
</protein>
<name>A0ABS8WZ34_DATST</name>
<gene>
    <name evidence="1" type="ORF">HAX54_008110</name>
</gene>
<keyword evidence="2" id="KW-1185">Reference proteome</keyword>